<dbReference type="SMART" id="SM00387">
    <property type="entry name" value="HATPase_c"/>
    <property type="match status" value="1"/>
</dbReference>
<feature type="modified residue" description="4-aspartylphosphate" evidence="6">
    <location>
        <position position="1082"/>
    </location>
</feature>
<feature type="compositionally biased region" description="Polar residues" evidence="7">
    <location>
        <begin position="140"/>
        <end position="162"/>
    </location>
</feature>
<dbReference type="SUPFAM" id="SSF52172">
    <property type="entry name" value="CheY-like"/>
    <property type="match status" value="1"/>
</dbReference>
<evidence type="ECO:0000256" key="5">
    <source>
        <dbReference type="ARBA" id="ARBA00022777"/>
    </source>
</evidence>
<dbReference type="InterPro" id="IPR003661">
    <property type="entry name" value="HisK_dim/P_dom"/>
</dbReference>
<dbReference type="InterPro" id="IPR035965">
    <property type="entry name" value="PAS-like_dom_sf"/>
</dbReference>
<dbReference type="InterPro" id="IPR005467">
    <property type="entry name" value="His_kinase_dom"/>
</dbReference>
<keyword evidence="4" id="KW-0808">Transferase</keyword>
<keyword evidence="5" id="KW-0418">Kinase</keyword>
<dbReference type="CDD" id="cd00130">
    <property type="entry name" value="PAS"/>
    <property type="match status" value="1"/>
</dbReference>
<dbReference type="InterPro" id="IPR001789">
    <property type="entry name" value="Sig_transdc_resp-reg_receiver"/>
</dbReference>
<evidence type="ECO:0000256" key="7">
    <source>
        <dbReference type="SAM" id="MobiDB-lite"/>
    </source>
</evidence>
<name>A0A8H3FSS2_9LECA</name>
<evidence type="ECO:0000313" key="10">
    <source>
        <dbReference type="EMBL" id="CAF9930106.1"/>
    </source>
</evidence>
<sequence length="1140" mass="127545">MTANSQGKVMGKPTAIPALDDTGMIELLECDSRPTFILDLERTQDPYHQRLHTVFSNPSLQRLPHVLDTTRLRRGVPADDHELGQYSRFKKWATSPPTYGHIADGYTSPFNYQNLWWTGSTLRKRWRIISGTAMGLKDTSAGSFPSPTAASQNEFRGMNTESSDAHARKEGGKLPAKIRPTWVDDLPPSEHIQFFKSMDWSATALGPLEFWSGYLRQMTRFLMSDSRAACMFWGPQRVVLYNEPYIAVASRKHPGLMGATVEQAWGEIAKDLEPVFLDAERLGRATSMEDACFYLERHGYLEETFFSYNFIPVRADNGITEGFYNAAFETTRQKIWERRTSTLLSTVSTPDMASYWREVLKGLESNERDIPLAVLYSLDSDMHDESPTSIIHLQAALGVAEGHPLALRRANLMQDSETILPLLKKTMMANAPTVYQRDDGTLPESLLQGIEWRGFGEPSNALAVLPLTAGEEVLGFLLIGLNPRRAYDEDYGGFVLLLSRQLSTSLTSAALMEQAKRKQAELSKDLAAGESKFKALTELNTAGLFYISPGGEVLYANDTCLDKDDHSEMAFMNIIMEEDRPYVEQEWYNMSELRLKRTFEVRLVHKWHHKESGTWKHKWIIASCGQDDNEDGSLKSIMGTITDISLLKQAQEDALERATLSEKLAQSRQEANEIQVHSRIEAEEARKSMERFMDITSHEMRNPLSAILQSADGITSSLLEFKASSKTPVVSDELVEADLRDQQLCAQHQGRIINDVLTLSKLDSAMLLVSPTPTQPPAVVRGALKMFEGELVSHGIELEFSFEESYNRFGIDWVMMDPSRVTQILVNLMTNAIKFTQSEAKRHIKVSIGGSVSKPPNGERVSLDWFPSRGIRSKKDLTIDREWGEEQPVFVYFAVKDTGRGLTGEEKIRLFHRFAQANPRTHVKYGGSGLGLFISRELTELHGGEIGLFSEAGKGSTFAFYVKGRRASPPAEKMTQQNGAHSGNPHQTSPMKTPKSLTNRSSGSTSLPVTKGGQNREDPPKFQVLLVEDNLVNQKVLGKQLQKAGCIVHVANHGQEALDFLQRSYLWRDLPGGVAVDVVLMDLEMPVMDGLTCARRIRELQGQGTLIRHVPLIAVTANARKEQIETSMAAGMVSYLPNLQ</sequence>
<keyword evidence="3 6" id="KW-0597">Phosphoprotein</keyword>
<reference evidence="10" key="1">
    <citation type="submission" date="2021-03" db="EMBL/GenBank/DDBJ databases">
        <authorList>
            <person name="Tagirdzhanova G."/>
        </authorList>
    </citation>
    <scope>NUCLEOTIDE SEQUENCE</scope>
</reference>
<dbReference type="AlphaFoldDB" id="A0A8H3FSS2"/>
<feature type="region of interest" description="Disordered" evidence="7">
    <location>
        <begin position="968"/>
        <end position="1019"/>
    </location>
</feature>
<dbReference type="InterPro" id="IPR003594">
    <property type="entry name" value="HATPase_dom"/>
</dbReference>
<dbReference type="Proteomes" id="UP000664203">
    <property type="component" value="Unassembled WGS sequence"/>
</dbReference>
<comment type="caution">
    <text evidence="10">The sequence shown here is derived from an EMBL/GenBank/DDBJ whole genome shotgun (WGS) entry which is preliminary data.</text>
</comment>
<dbReference type="InterPro" id="IPR036097">
    <property type="entry name" value="HisK_dim/P_sf"/>
</dbReference>
<dbReference type="PROSITE" id="PS50109">
    <property type="entry name" value="HIS_KIN"/>
    <property type="match status" value="1"/>
</dbReference>
<dbReference type="InterPro" id="IPR058846">
    <property type="entry name" value="PAS-like"/>
</dbReference>
<feature type="domain" description="Histidine kinase" evidence="8">
    <location>
        <begin position="695"/>
        <end position="966"/>
    </location>
</feature>
<dbReference type="Gene3D" id="3.30.450.20">
    <property type="entry name" value="PAS domain"/>
    <property type="match status" value="2"/>
</dbReference>
<dbReference type="OrthoDB" id="60033at2759"/>
<proteinExistence type="predicted"/>
<evidence type="ECO:0000256" key="4">
    <source>
        <dbReference type="ARBA" id="ARBA00022679"/>
    </source>
</evidence>
<dbReference type="EC" id="2.7.13.3" evidence="2"/>
<dbReference type="SMART" id="SM00388">
    <property type="entry name" value="HisKA"/>
    <property type="match status" value="1"/>
</dbReference>
<dbReference type="InterPro" id="IPR000014">
    <property type="entry name" value="PAS"/>
</dbReference>
<dbReference type="SUPFAM" id="SSF55874">
    <property type="entry name" value="ATPase domain of HSP90 chaperone/DNA topoisomerase II/histidine kinase"/>
    <property type="match status" value="1"/>
</dbReference>
<dbReference type="InterPro" id="IPR004358">
    <property type="entry name" value="Sig_transdc_His_kin-like_C"/>
</dbReference>
<dbReference type="PROSITE" id="PS50110">
    <property type="entry name" value="RESPONSE_REGULATORY"/>
    <property type="match status" value="1"/>
</dbReference>
<comment type="catalytic activity">
    <reaction evidence="1">
        <text>ATP + protein L-histidine = ADP + protein N-phospho-L-histidine.</text>
        <dbReference type="EC" id="2.7.13.3"/>
    </reaction>
</comment>
<protein>
    <recommendedName>
        <fullName evidence="2">histidine kinase</fullName>
        <ecNumber evidence="2">2.7.13.3</ecNumber>
    </recommendedName>
</protein>
<dbReference type="Pfam" id="PF00072">
    <property type="entry name" value="Response_reg"/>
    <property type="match status" value="1"/>
</dbReference>
<evidence type="ECO:0000313" key="11">
    <source>
        <dbReference type="Proteomes" id="UP000664203"/>
    </source>
</evidence>
<dbReference type="SUPFAM" id="SSF47384">
    <property type="entry name" value="Homodimeric domain of signal transducing histidine kinase"/>
    <property type="match status" value="1"/>
</dbReference>
<dbReference type="Pfam" id="PF26131">
    <property type="entry name" value="PAS-like"/>
    <property type="match status" value="1"/>
</dbReference>
<gene>
    <name evidence="10" type="ORF">ALECFALPRED_004519</name>
</gene>
<feature type="region of interest" description="Disordered" evidence="7">
    <location>
        <begin position="140"/>
        <end position="171"/>
    </location>
</feature>
<dbReference type="Gene3D" id="3.30.565.10">
    <property type="entry name" value="Histidine kinase-like ATPase, C-terminal domain"/>
    <property type="match status" value="1"/>
</dbReference>
<dbReference type="Gene3D" id="3.40.50.2300">
    <property type="match status" value="1"/>
</dbReference>
<evidence type="ECO:0000256" key="2">
    <source>
        <dbReference type="ARBA" id="ARBA00012438"/>
    </source>
</evidence>
<organism evidence="10 11">
    <name type="scientific">Alectoria fallacina</name>
    <dbReference type="NCBI Taxonomy" id="1903189"/>
    <lineage>
        <taxon>Eukaryota</taxon>
        <taxon>Fungi</taxon>
        <taxon>Dikarya</taxon>
        <taxon>Ascomycota</taxon>
        <taxon>Pezizomycotina</taxon>
        <taxon>Lecanoromycetes</taxon>
        <taxon>OSLEUM clade</taxon>
        <taxon>Lecanoromycetidae</taxon>
        <taxon>Lecanorales</taxon>
        <taxon>Lecanorineae</taxon>
        <taxon>Parmeliaceae</taxon>
        <taxon>Alectoria</taxon>
    </lineage>
</organism>
<dbReference type="SUPFAM" id="SSF55781">
    <property type="entry name" value="GAF domain-like"/>
    <property type="match status" value="1"/>
</dbReference>
<keyword evidence="11" id="KW-1185">Reference proteome</keyword>
<dbReference type="Pfam" id="PF00512">
    <property type="entry name" value="HisKA"/>
    <property type="match status" value="1"/>
</dbReference>
<dbReference type="PRINTS" id="PR00344">
    <property type="entry name" value="BCTRLSENSOR"/>
</dbReference>
<dbReference type="GO" id="GO:0005886">
    <property type="term" value="C:plasma membrane"/>
    <property type="evidence" value="ECO:0007669"/>
    <property type="project" value="TreeGrafter"/>
</dbReference>
<dbReference type="Pfam" id="PF02518">
    <property type="entry name" value="HATPase_c"/>
    <property type="match status" value="1"/>
</dbReference>
<dbReference type="InterPro" id="IPR011006">
    <property type="entry name" value="CheY-like_superfamily"/>
</dbReference>
<dbReference type="SUPFAM" id="SSF55785">
    <property type="entry name" value="PYP-like sensor domain (PAS domain)"/>
    <property type="match status" value="1"/>
</dbReference>
<evidence type="ECO:0000259" key="8">
    <source>
        <dbReference type="PROSITE" id="PS50109"/>
    </source>
</evidence>
<evidence type="ECO:0000256" key="1">
    <source>
        <dbReference type="ARBA" id="ARBA00000085"/>
    </source>
</evidence>
<dbReference type="CDD" id="cd17546">
    <property type="entry name" value="REC_hyHK_CKI1_RcsC-like"/>
    <property type="match status" value="1"/>
</dbReference>
<dbReference type="InterPro" id="IPR036890">
    <property type="entry name" value="HATPase_C_sf"/>
</dbReference>
<dbReference type="CDD" id="cd00082">
    <property type="entry name" value="HisKA"/>
    <property type="match status" value="1"/>
</dbReference>
<evidence type="ECO:0000256" key="6">
    <source>
        <dbReference type="PROSITE-ProRule" id="PRU00169"/>
    </source>
</evidence>
<dbReference type="GO" id="GO:0009927">
    <property type="term" value="F:histidine phosphotransfer kinase activity"/>
    <property type="evidence" value="ECO:0007669"/>
    <property type="project" value="TreeGrafter"/>
</dbReference>
<feature type="compositionally biased region" description="Polar residues" evidence="7">
    <location>
        <begin position="974"/>
        <end position="1008"/>
    </location>
</feature>
<dbReference type="Gene3D" id="1.10.287.130">
    <property type="match status" value="1"/>
</dbReference>
<feature type="domain" description="Response regulatory" evidence="9">
    <location>
        <begin position="1023"/>
        <end position="1140"/>
    </location>
</feature>
<evidence type="ECO:0000259" key="9">
    <source>
        <dbReference type="PROSITE" id="PS50110"/>
    </source>
</evidence>
<dbReference type="SMART" id="SM00448">
    <property type="entry name" value="REC"/>
    <property type="match status" value="1"/>
</dbReference>
<dbReference type="EMBL" id="CAJPDR010000279">
    <property type="protein sequence ID" value="CAF9930106.1"/>
    <property type="molecule type" value="Genomic_DNA"/>
</dbReference>
<dbReference type="GO" id="GO:0000155">
    <property type="term" value="F:phosphorelay sensor kinase activity"/>
    <property type="evidence" value="ECO:0007669"/>
    <property type="project" value="InterPro"/>
</dbReference>
<evidence type="ECO:0000256" key="3">
    <source>
        <dbReference type="ARBA" id="ARBA00022553"/>
    </source>
</evidence>
<accession>A0A8H3FSS2</accession>
<dbReference type="PANTHER" id="PTHR43047">
    <property type="entry name" value="TWO-COMPONENT HISTIDINE PROTEIN KINASE"/>
    <property type="match status" value="1"/>
</dbReference>
<dbReference type="PANTHER" id="PTHR43047:SF72">
    <property type="entry name" value="OSMOSENSING HISTIDINE PROTEIN KINASE SLN1"/>
    <property type="match status" value="1"/>
</dbReference>